<evidence type="ECO:0000313" key="2">
    <source>
        <dbReference type="Proteomes" id="UP001589568"/>
    </source>
</evidence>
<reference evidence="1 2" key="1">
    <citation type="submission" date="2024-09" db="EMBL/GenBank/DDBJ databases">
        <authorList>
            <person name="Sun Q."/>
            <person name="Mori K."/>
        </authorList>
    </citation>
    <scope>NUCLEOTIDE SEQUENCE [LARGE SCALE GENOMIC DNA]</scope>
    <source>
        <strain evidence="1 2">JCM 3324</strain>
    </source>
</reference>
<name>A0ABV5NCB6_9ACTN</name>
<dbReference type="RefSeq" id="WP_379482409.1">
    <property type="nucleotide sequence ID" value="NZ_JBHMCF010000002.1"/>
</dbReference>
<gene>
    <name evidence="1" type="ORF">ACFFR3_00380</name>
</gene>
<keyword evidence="2" id="KW-1185">Reference proteome</keyword>
<evidence type="ECO:0000313" key="1">
    <source>
        <dbReference type="EMBL" id="MFB9467937.1"/>
    </source>
</evidence>
<sequence>MTVTPAQLRALASRAETLAAEVRAACDTPADVRPGAPDPLVGARQAADWLTRAGDDLRQAATDLARTQVEPCAMTWAVCPDHGNTLTSMAGVSTCRVCGRSRPTPRPGEPCGAPVTWKVIDPAGTETRMCAGHILGARAVSHGATFIPLDQALT</sequence>
<protein>
    <submittedName>
        <fullName evidence="1">Uncharacterized protein</fullName>
    </submittedName>
</protein>
<proteinExistence type="predicted"/>
<comment type="caution">
    <text evidence="1">The sequence shown here is derived from an EMBL/GenBank/DDBJ whole genome shotgun (WGS) entry which is preliminary data.</text>
</comment>
<organism evidence="1 2">
    <name type="scientific">Nonomuraea salmonea</name>
    <dbReference type="NCBI Taxonomy" id="46181"/>
    <lineage>
        <taxon>Bacteria</taxon>
        <taxon>Bacillati</taxon>
        <taxon>Actinomycetota</taxon>
        <taxon>Actinomycetes</taxon>
        <taxon>Streptosporangiales</taxon>
        <taxon>Streptosporangiaceae</taxon>
        <taxon>Nonomuraea</taxon>
    </lineage>
</organism>
<dbReference type="EMBL" id="JBHMCF010000002">
    <property type="protein sequence ID" value="MFB9467937.1"/>
    <property type="molecule type" value="Genomic_DNA"/>
</dbReference>
<dbReference type="Proteomes" id="UP001589568">
    <property type="component" value="Unassembled WGS sequence"/>
</dbReference>
<accession>A0ABV5NCB6</accession>